<dbReference type="PANTHER" id="PTHR30427:SF1">
    <property type="entry name" value="TRANSCRIPTIONAL ACTIVATOR PROTEIN LYSR"/>
    <property type="match status" value="1"/>
</dbReference>
<evidence type="ECO:0000313" key="8">
    <source>
        <dbReference type="Proteomes" id="UP000027439"/>
    </source>
</evidence>
<feature type="domain" description="HTH lysR-type" evidence="5">
    <location>
        <begin position="1"/>
        <end position="58"/>
    </location>
</feature>
<keyword evidence="9" id="KW-1185">Reference proteome</keyword>
<dbReference type="Pfam" id="PF00126">
    <property type="entry name" value="HTH_1"/>
    <property type="match status" value="1"/>
</dbReference>
<keyword evidence="4" id="KW-0804">Transcription</keyword>
<reference evidence="7 8" key="2">
    <citation type="submission" date="2014-03" db="EMBL/GenBank/DDBJ databases">
        <title>Draft Genome Sequences of Four Burkholderia Strains.</title>
        <authorList>
            <person name="Liu X.Y."/>
            <person name="Li C.X."/>
            <person name="Xu J.H."/>
        </authorList>
    </citation>
    <scope>NUCLEOTIDE SEQUENCE [LARGE SCALE GENOMIC DNA]</scope>
    <source>
        <strain evidence="7 8">R27</strain>
    </source>
</reference>
<evidence type="ECO:0000256" key="4">
    <source>
        <dbReference type="ARBA" id="ARBA00023163"/>
    </source>
</evidence>
<dbReference type="InterPro" id="IPR000847">
    <property type="entry name" value="LysR_HTH_N"/>
</dbReference>
<dbReference type="GO" id="GO:0010628">
    <property type="term" value="P:positive regulation of gene expression"/>
    <property type="evidence" value="ECO:0007669"/>
    <property type="project" value="TreeGrafter"/>
</dbReference>
<dbReference type="STRING" id="1071679.BG57_14565"/>
<dbReference type="AlphaFoldDB" id="A0A069NQ25"/>
<dbReference type="PROSITE" id="PS50931">
    <property type="entry name" value="HTH_LYSR"/>
    <property type="match status" value="1"/>
</dbReference>
<accession>A0A069NQ25</accession>
<dbReference type="eggNOG" id="COG0583">
    <property type="taxonomic scope" value="Bacteria"/>
</dbReference>
<dbReference type="Pfam" id="PF03466">
    <property type="entry name" value="LysR_substrate"/>
    <property type="match status" value="1"/>
</dbReference>
<dbReference type="PANTHER" id="PTHR30427">
    <property type="entry name" value="TRANSCRIPTIONAL ACTIVATOR PROTEIN LYSR"/>
    <property type="match status" value="1"/>
</dbReference>
<dbReference type="GO" id="GO:0043565">
    <property type="term" value="F:sequence-specific DNA binding"/>
    <property type="evidence" value="ECO:0007669"/>
    <property type="project" value="TreeGrafter"/>
</dbReference>
<dbReference type="SUPFAM" id="SSF46785">
    <property type="entry name" value="Winged helix' DNA-binding domain"/>
    <property type="match status" value="1"/>
</dbReference>
<dbReference type="EMBL" id="JFHE01000026">
    <property type="protein sequence ID" value="KDR30490.1"/>
    <property type="molecule type" value="Genomic_DNA"/>
</dbReference>
<reference evidence="6" key="4">
    <citation type="submission" date="2024-05" db="EMBL/GenBank/DDBJ databases">
        <authorList>
            <person name="Sun Q."/>
            <person name="Zhou Y."/>
        </authorList>
    </citation>
    <scope>NUCLEOTIDE SEQUENCE</scope>
    <source>
        <strain evidence="6">CGMCC 1.11013</strain>
    </source>
</reference>
<evidence type="ECO:0000259" key="5">
    <source>
        <dbReference type="PROSITE" id="PS50931"/>
    </source>
</evidence>
<dbReference type="InterPro" id="IPR036388">
    <property type="entry name" value="WH-like_DNA-bd_sf"/>
</dbReference>
<proteinExistence type="inferred from homology"/>
<dbReference type="Proteomes" id="UP000027439">
    <property type="component" value="Unassembled WGS sequence"/>
</dbReference>
<reference evidence="6" key="1">
    <citation type="journal article" date="2014" name="Int. J. Syst. Evol. Microbiol.">
        <title>Complete genome of a new Firmicutes species belonging to the dominant human colonic microbiota ('Ruminococcus bicirculans') reveals two chromosomes and a selective capacity to utilize plant glucans.</title>
        <authorList>
            <consortium name="NISC Comparative Sequencing Program"/>
            <person name="Wegmann U."/>
            <person name="Louis P."/>
            <person name="Goesmann A."/>
            <person name="Henrissat B."/>
            <person name="Duncan S.H."/>
            <person name="Flint H.J."/>
        </authorList>
    </citation>
    <scope>NUCLEOTIDE SEQUENCE</scope>
    <source>
        <strain evidence="6">CGMCC 1.11013</strain>
    </source>
</reference>
<dbReference type="InterPro" id="IPR036390">
    <property type="entry name" value="WH_DNA-bd_sf"/>
</dbReference>
<evidence type="ECO:0000256" key="3">
    <source>
        <dbReference type="ARBA" id="ARBA00023125"/>
    </source>
</evidence>
<evidence type="ECO:0000313" key="6">
    <source>
        <dbReference type="EMBL" id="GGD74770.1"/>
    </source>
</evidence>
<reference evidence="9" key="3">
    <citation type="journal article" date="2019" name="Int. J. Syst. Evol. Microbiol.">
        <title>The Global Catalogue of Microorganisms (GCM) 10K type strain sequencing project: providing services to taxonomists for standard genome sequencing and annotation.</title>
        <authorList>
            <consortium name="The Broad Institute Genomics Platform"/>
            <consortium name="The Broad Institute Genome Sequencing Center for Infectious Disease"/>
            <person name="Wu L."/>
            <person name="Ma J."/>
        </authorList>
    </citation>
    <scope>NUCLEOTIDE SEQUENCE [LARGE SCALE GENOMIC DNA]</scope>
    <source>
        <strain evidence="9">CGMCC 1.11013</strain>
    </source>
</reference>
<protein>
    <submittedName>
        <fullName evidence="7">LysR family transcriptional regulator</fullName>
    </submittedName>
</protein>
<dbReference type="EMBL" id="BMEG01000005">
    <property type="protein sequence ID" value="GGD74770.1"/>
    <property type="molecule type" value="Genomic_DNA"/>
</dbReference>
<keyword evidence="3" id="KW-0238">DNA-binding</keyword>
<keyword evidence="2" id="KW-0805">Transcription regulation</keyword>
<name>A0A069NQ25_9BURK</name>
<dbReference type="GO" id="GO:0003700">
    <property type="term" value="F:DNA-binding transcription factor activity"/>
    <property type="evidence" value="ECO:0007669"/>
    <property type="project" value="InterPro"/>
</dbReference>
<dbReference type="Proteomes" id="UP000597138">
    <property type="component" value="Unassembled WGS sequence"/>
</dbReference>
<dbReference type="SUPFAM" id="SSF53850">
    <property type="entry name" value="Periplasmic binding protein-like II"/>
    <property type="match status" value="1"/>
</dbReference>
<evidence type="ECO:0000313" key="7">
    <source>
        <dbReference type="EMBL" id="KDR30490.1"/>
    </source>
</evidence>
<comment type="caution">
    <text evidence="7">The sequence shown here is derived from an EMBL/GenBank/DDBJ whole genome shotgun (WGS) entry which is preliminary data.</text>
</comment>
<dbReference type="Gene3D" id="3.40.190.290">
    <property type="match status" value="1"/>
</dbReference>
<gene>
    <name evidence="7" type="ORF">BG57_14565</name>
    <name evidence="6" type="ORF">GCM10010985_31580</name>
</gene>
<sequence>MRLRHIEVVNAIRVTGTLKAAAALLSLTQPAVTQILQSAERQLGYALFERTRGKLVPTREAQRLFPEIMKLDEQLHAVQRLADNLRGGTDESSIRVLAAPALAQTVVADAALAFAAMHPNVKLSVRSDYSATAVANIALMDADVGVLYHSIAHPAIREIELASSRLVCVGHPDVLEDAASIDLAAFDGREILGPDPDDPVGRLLNKRFEEHALNVRTTITAQSYHSLIALAARSRLVTIVDEFSALSARAFGLNVAPLAPEIAIPVVASLAISGERSALVDQFVQMCKKIMRTQMKPRAVQP</sequence>
<evidence type="ECO:0000313" key="9">
    <source>
        <dbReference type="Proteomes" id="UP000597138"/>
    </source>
</evidence>
<evidence type="ECO:0000256" key="1">
    <source>
        <dbReference type="ARBA" id="ARBA00009437"/>
    </source>
</evidence>
<dbReference type="RefSeq" id="WP_035967985.1">
    <property type="nucleotide sequence ID" value="NZ_BMEG01000005.1"/>
</dbReference>
<dbReference type="Gene3D" id="1.10.10.10">
    <property type="entry name" value="Winged helix-like DNA-binding domain superfamily/Winged helix DNA-binding domain"/>
    <property type="match status" value="1"/>
</dbReference>
<evidence type="ECO:0000256" key="2">
    <source>
        <dbReference type="ARBA" id="ARBA00023015"/>
    </source>
</evidence>
<dbReference type="InterPro" id="IPR005119">
    <property type="entry name" value="LysR_subst-bd"/>
</dbReference>
<comment type="similarity">
    <text evidence="1">Belongs to the LysR transcriptional regulatory family.</text>
</comment>
<dbReference type="OrthoDB" id="8849678at2"/>
<organism evidence="7 8">
    <name type="scientific">Caballeronia grimmiae</name>
    <dbReference type="NCBI Taxonomy" id="1071679"/>
    <lineage>
        <taxon>Bacteria</taxon>
        <taxon>Pseudomonadati</taxon>
        <taxon>Pseudomonadota</taxon>
        <taxon>Betaproteobacteria</taxon>
        <taxon>Burkholderiales</taxon>
        <taxon>Burkholderiaceae</taxon>
        <taxon>Caballeronia</taxon>
    </lineage>
</organism>